<dbReference type="SUPFAM" id="SSF56300">
    <property type="entry name" value="Metallo-dependent phosphatases"/>
    <property type="match status" value="1"/>
</dbReference>
<protein>
    <submittedName>
        <fullName evidence="3">DUF1499 domain-containing protein</fullName>
    </submittedName>
</protein>
<dbReference type="RefSeq" id="WP_136460257.1">
    <property type="nucleotide sequence ID" value="NZ_SRSF01000009.1"/>
</dbReference>
<evidence type="ECO:0000313" key="3">
    <source>
        <dbReference type="EMBL" id="THH36454.1"/>
    </source>
</evidence>
<evidence type="ECO:0000313" key="4">
    <source>
        <dbReference type="Proteomes" id="UP000308528"/>
    </source>
</evidence>
<name>A0A4S4NAS0_9BACT</name>
<gene>
    <name evidence="3" type="ORF">E4021_15355</name>
</gene>
<keyword evidence="4" id="KW-1185">Reference proteome</keyword>
<accession>A0A4S4NAS0</accession>
<comment type="caution">
    <text evidence="3">The sequence shown here is derived from an EMBL/GenBank/DDBJ whole genome shotgun (WGS) entry which is preliminary data.</text>
</comment>
<dbReference type="Pfam" id="PF09423">
    <property type="entry name" value="PhoD"/>
    <property type="match status" value="1"/>
</dbReference>
<dbReference type="InterPro" id="IPR038607">
    <property type="entry name" value="PhoD-like_sf"/>
</dbReference>
<dbReference type="InterPro" id="IPR010865">
    <property type="entry name" value="DUF1499"/>
</dbReference>
<dbReference type="PANTHER" id="PTHR33987">
    <property type="entry name" value="CALCINEURIN-LIKE METALLO-PHOSPHOESTERASE SUPERFAMILY PROTEIN"/>
    <property type="match status" value="1"/>
</dbReference>
<dbReference type="InterPro" id="IPR029052">
    <property type="entry name" value="Metallo-depent_PP-like"/>
</dbReference>
<dbReference type="CDD" id="cd07389">
    <property type="entry name" value="MPP_PhoD"/>
    <property type="match status" value="1"/>
</dbReference>
<dbReference type="Gene3D" id="3.60.21.70">
    <property type="entry name" value="PhoD-like phosphatase"/>
    <property type="match status" value="1"/>
</dbReference>
<dbReference type="InterPro" id="IPR018946">
    <property type="entry name" value="PhoD-like_MPP"/>
</dbReference>
<dbReference type="AlphaFoldDB" id="A0A4S4NAS0"/>
<dbReference type="EMBL" id="SRSF01000009">
    <property type="protein sequence ID" value="THH36454.1"/>
    <property type="molecule type" value="Genomic_DNA"/>
</dbReference>
<sequence>MLRKVLTVVTLLASVFLVYLFAKAYTSHSADIPADQSMQVSAPRVLTIAFGSCNRENRPQGYWNTIASHRPDAWLWLGDNVYADTGDRDAMAAAYATQRQAVAYDSFVKTTPVIYGTWDDHDYGSNDAGREWQGRDMAKELMLDFLDVPDTAEVRQRAGVYQSYRIGEVKVILLDTRYFRDALAPPVRPGDRYGPNPKGDILGEAQWNWLRQELTNSDAAAHVIVSSIQVLPTDHGYEKWDLFPAARARLLALLKELRPALPLLLSGDRHLAEIMVDSLDNYPVYEITSSGLTHSYTGSNEANDKRIGPLITERNFGLLHYVPTDQGLQLLAEIRAIDNNEVLASLALPTGNENKSKLKSIVYPKETMTRQLQPCPESPNCVSTQSRQERKKRDPIPFTGSVSAAREKLKRVVDNMPRTTLIEEDEHYLHYTFQTWPVPYIDDVEFLISPEEGVIHYRSASRVGHSDLGVNSRRMKKVVAAFEKAR</sequence>
<dbReference type="Pfam" id="PF07386">
    <property type="entry name" value="DUF1499"/>
    <property type="match status" value="1"/>
</dbReference>
<dbReference type="Proteomes" id="UP000308528">
    <property type="component" value="Unassembled WGS sequence"/>
</dbReference>
<evidence type="ECO:0000256" key="1">
    <source>
        <dbReference type="SAM" id="MobiDB-lite"/>
    </source>
</evidence>
<proteinExistence type="predicted"/>
<feature type="domain" description="PhoD-like phosphatase metallophosphatase" evidence="2">
    <location>
        <begin position="49"/>
        <end position="302"/>
    </location>
</feature>
<dbReference type="PANTHER" id="PTHR33987:SF1">
    <property type="entry name" value="CALCINEURIN-LIKE METALLO-PHOSPHOESTERASE SUPERFAMILY PROTEIN"/>
    <property type="match status" value="1"/>
</dbReference>
<evidence type="ECO:0000259" key="2">
    <source>
        <dbReference type="Pfam" id="PF09423"/>
    </source>
</evidence>
<dbReference type="OrthoDB" id="9763616at2"/>
<feature type="region of interest" description="Disordered" evidence="1">
    <location>
        <begin position="370"/>
        <end position="398"/>
    </location>
</feature>
<reference evidence="3 4" key="1">
    <citation type="submission" date="2019-04" db="EMBL/GenBank/DDBJ databases">
        <title>Lewinella litorea sp. nov., isolated from a marine sand.</title>
        <authorList>
            <person name="Yoon J.-H."/>
        </authorList>
    </citation>
    <scope>NUCLEOTIDE SEQUENCE [LARGE SCALE GENOMIC DNA]</scope>
    <source>
        <strain evidence="3 4">HSMS-39</strain>
    </source>
</reference>
<organism evidence="3 4">
    <name type="scientific">Neolewinella litorea</name>
    <dbReference type="NCBI Taxonomy" id="2562452"/>
    <lineage>
        <taxon>Bacteria</taxon>
        <taxon>Pseudomonadati</taxon>
        <taxon>Bacteroidota</taxon>
        <taxon>Saprospiria</taxon>
        <taxon>Saprospirales</taxon>
        <taxon>Lewinellaceae</taxon>
        <taxon>Neolewinella</taxon>
    </lineage>
</organism>